<comment type="caution">
    <text evidence="1">The sequence shown here is derived from an EMBL/GenBank/DDBJ whole genome shotgun (WGS) entry which is preliminary data.</text>
</comment>
<proteinExistence type="predicted"/>
<sequence length="61" mass="7112">MFKKIIKSLLNQSSNHKYKYGSSSDAYKHQKHYHQSHMGHGYYKKKKKSSGFFSGSSFFSS</sequence>
<name>A0A7X0HV78_9BACI</name>
<organism evidence="1 2">
    <name type="scientific">Bacillus benzoevorans</name>
    <dbReference type="NCBI Taxonomy" id="1456"/>
    <lineage>
        <taxon>Bacteria</taxon>
        <taxon>Bacillati</taxon>
        <taxon>Bacillota</taxon>
        <taxon>Bacilli</taxon>
        <taxon>Bacillales</taxon>
        <taxon>Bacillaceae</taxon>
        <taxon>Bacillus</taxon>
    </lineage>
</organism>
<accession>A0A7X0HV78</accession>
<dbReference type="Proteomes" id="UP000531594">
    <property type="component" value="Unassembled WGS sequence"/>
</dbReference>
<evidence type="ECO:0000313" key="1">
    <source>
        <dbReference type="EMBL" id="MBB6446537.1"/>
    </source>
</evidence>
<protein>
    <submittedName>
        <fullName evidence="1">Zn-finger nucleic acid-binding protein</fullName>
    </submittedName>
</protein>
<dbReference type="AlphaFoldDB" id="A0A7X0HV78"/>
<keyword evidence="2" id="KW-1185">Reference proteome</keyword>
<evidence type="ECO:0000313" key="2">
    <source>
        <dbReference type="Proteomes" id="UP000531594"/>
    </source>
</evidence>
<gene>
    <name evidence="1" type="ORF">HNR53_003196</name>
</gene>
<dbReference type="RefSeq" id="WP_184527620.1">
    <property type="nucleotide sequence ID" value="NZ_JACHGK010000011.1"/>
</dbReference>
<reference evidence="1 2" key="1">
    <citation type="submission" date="2020-08" db="EMBL/GenBank/DDBJ databases">
        <title>Genomic Encyclopedia of Type Strains, Phase IV (KMG-IV): sequencing the most valuable type-strain genomes for metagenomic binning, comparative biology and taxonomic classification.</title>
        <authorList>
            <person name="Goeker M."/>
        </authorList>
    </citation>
    <scope>NUCLEOTIDE SEQUENCE [LARGE SCALE GENOMIC DNA]</scope>
    <source>
        <strain evidence="1 2">DSM 5391</strain>
    </source>
</reference>
<dbReference type="EMBL" id="JACHGK010000011">
    <property type="protein sequence ID" value="MBB6446537.1"/>
    <property type="molecule type" value="Genomic_DNA"/>
</dbReference>